<feature type="transmembrane region" description="Helical" evidence="1">
    <location>
        <begin position="81"/>
        <end position="100"/>
    </location>
</feature>
<accession>A0A3E3DHB2</accession>
<feature type="transmembrane region" description="Helical" evidence="1">
    <location>
        <begin position="120"/>
        <end position="143"/>
    </location>
</feature>
<keyword evidence="1" id="KW-1133">Transmembrane helix</keyword>
<evidence type="ECO:0000313" key="3">
    <source>
        <dbReference type="Proteomes" id="UP000261023"/>
    </source>
</evidence>
<sequence>MSITKHFAKIDVINKDERIIFMKSKGTKLYNIGFSPLFLYIFPQLWFISLPVNFIIDSLVLLVGFKLFGKEKVLFNYRKSIWKTWLFGYLADLIGAAVQFEFEMIADMDFYRGSVMTNPLGGIFPFFATLVSVAVSGILIYVFNLKICLNTSLLEEKNKKKTALLIALCTAPYMFFMPVMF</sequence>
<feature type="transmembrane region" description="Helical" evidence="1">
    <location>
        <begin position="52"/>
        <end position="69"/>
    </location>
</feature>
<evidence type="ECO:0000256" key="1">
    <source>
        <dbReference type="SAM" id="Phobius"/>
    </source>
</evidence>
<evidence type="ECO:0000313" key="2">
    <source>
        <dbReference type="EMBL" id="RGD68654.1"/>
    </source>
</evidence>
<feature type="transmembrane region" description="Helical" evidence="1">
    <location>
        <begin position="163"/>
        <end position="180"/>
    </location>
</feature>
<reference evidence="2 3" key="1">
    <citation type="submission" date="2018-08" db="EMBL/GenBank/DDBJ databases">
        <title>A genome reference for cultivated species of the human gut microbiota.</title>
        <authorList>
            <person name="Zou Y."/>
            <person name="Xue W."/>
            <person name="Luo G."/>
        </authorList>
    </citation>
    <scope>NUCLEOTIDE SEQUENCE [LARGE SCALE GENOMIC DNA]</scope>
    <source>
        <strain evidence="2 3">AF19-13AC</strain>
    </source>
</reference>
<name>A0A3E3DHB2_9FIRM</name>
<organism evidence="2 3">
    <name type="scientific">Hungatella hathewayi</name>
    <dbReference type="NCBI Taxonomy" id="154046"/>
    <lineage>
        <taxon>Bacteria</taxon>
        <taxon>Bacillati</taxon>
        <taxon>Bacillota</taxon>
        <taxon>Clostridia</taxon>
        <taxon>Lachnospirales</taxon>
        <taxon>Lachnospiraceae</taxon>
        <taxon>Hungatella</taxon>
    </lineage>
</organism>
<keyword evidence="1" id="KW-0812">Transmembrane</keyword>
<dbReference type="Proteomes" id="UP000261023">
    <property type="component" value="Unassembled WGS sequence"/>
</dbReference>
<feature type="transmembrane region" description="Helical" evidence="1">
    <location>
        <begin position="29"/>
        <end position="46"/>
    </location>
</feature>
<gene>
    <name evidence="2" type="ORF">DWX31_21240</name>
</gene>
<proteinExistence type="predicted"/>
<dbReference type="AlphaFoldDB" id="A0A3E3DHB2"/>
<comment type="caution">
    <text evidence="2">The sequence shown here is derived from an EMBL/GenBank/DDBJ whole genome shotgun (WGS) entry which is preliminary data.</text>
</comment>
<keyword evidence="1" id="KW-0472">Membrane</keyword>
<protein>
    <submittedName>
        <fullName evidence="2">Uncharacterized protein</fullName>
    </submittedName>
</protein>
<dbReference type="EMBL" id="QTJW01000015">
    <property type="protein sequence ID" value="RGD68654.1"/>
    <property type="molecule type" value="Genomic_DNA"/>
</dbReference>